<reference evidence="1" key="1">
    <citation type="submission" date="2019-09" db="EMBL/GenBank/DDBJ databases">
        <title>Characterisation of the sponge microbiome using genome-centric metagenomics.</title>
        <authorList>
            <person name="Engelberts J.P."/>
            <person name="Robbins S.J."/>
            <person name="De Goeij J.M."/>
            <person name="Aranda M."/>
            <person name="Bell S.C."/>
            <person name="Webster N.S."/>
        </authorList>
    </citation>
    <scope>NUCLEOTIDE SEQUENCE</scope>
    <source>
        <strain evidence="1">SB0664_bin_43</strain>
    </source>
</reference>
<dbReference type="Pfam" id="PF14236">
    <property type="entry name" value="DruA"/>
    <property type="match status" value="1"/>
</dbReference>
<name>A0A6B0XZC0_9RHOB</name>
<dbReference type="EMBL" id="VXRY01000227">
    <property type="protein sequence ID" value="MXY33555.1"/>
    <property type="molecule type" value="Genomic_DNA"/>
</dbReference>
<organism evidence="1">
    <name type="scientific">Boseongicola sp. SB0664_bin_43</name>
    <dbReference type="NCBI Taxonomy" id="2604844"/>
    <lineage>
        <taxon>Bacteria</taxon>
        <taxon>Pseudomonadati</taxon>
        <taxon>Pseudomonadota</taxon>
        <taxon>Alphaproteobacteria</taxon>
        <taxon>Rhodobacterales</taxon>
        <taxon>Paracoccaceae</taxon>
        <taxon>Boseongicola</taxon>
    </lineage>
</organism>
<evidence type="ECO:0000313" key="1">
    <source>
        <dbReference type="EMBL" id="MXY33555.1"/>
    </source>
</evidence>
<dbReference type="InterPro" id="IPR025639">
    <property type="entry name" value="DruA"/>
</dbReference>
<accession>A0A6B0XZC0</accession>
<proteinExistence type="predicted"/>
<sequence length="139" mass="16406">MEDREGRPLAMLGFSAAAWRTAPRDACIGWSPEVRERNLQRVIDNSRYLIMPWVRIPNLASHILSEARRRLPQDWHDRYKVTPVLMETFVEIPRFTGAVYKASGWIRVGTTLGRGKYDRKNEWAKPRKDIWLCPLRNDW</sequence>
<gene>
    <name evidence="1" type="ORF">F4Y60_05600</name>
</gene>
<protein>
    <submittedName>
        <fullName evidence="1">DUF4338 domain-containing protein</fullName>
    </submittedName>
</protein>
<comment type="caution">
    <text evidence="1">The sequence shown here is derived from an EMBL/GenBank/DDBJ whole genome shotgun (WGS) entry which is preliminary data.</text>
</comment>
<dbReference type="AlphaFoldDB" id="A0A6B0XZC0"/>